<feature type="domain" description="FAD-binding FR-type" evidence="19">
    <location>
        <begin position="406"/>
        <end position="525"/>
    </location>
</feature>
<evidence type="ECO:0000256" key="15">
    <source>
        <dbReference type="ARBA" id="ARBA00048483"/>
    </source>
</evidence>
<evidence type="ECO:0000256" key="11">
    <source>
        <dbReference type="ARBA" id="ARBA00023002"/>
    </source>
</evidence>
<evidence type="ECO:0000256" key="4">
    <source>
        <dbReference type="ARBA" id="ARBA00022448"/>
    </source>
</evidence>
<feature type="transmembrane region" description="Helical" evidence="17">
    <location>
        <begin position="372"/>
        <end position="390"/>
    </location>
</feature>
<dbReference type="PANTHER" id="PTHR32361">
    <property type="entry name" value="FERRIC/CUPRIC REDUCTASE TRANSMEMBRANE COMPONENT"/>
    <property type="match status" value="1"/>
</dbReference>
<keyword evidence="5" id="KW-1003">Cell membrane</keyword>
<dbReference type="CDD" id="cd06186">
    <property type="entry name" value="NOX_Duox_like_FAD_NADP"/>
    <property type="match status" value="1"/>
</dbReference>
<feature type="region of interest" description="Disordered" evidence="16">
    <location>
        <begin position="613"/>
        <end position="636"/>
    </location>
</feature>
<proteinExistence type="inferred from homology"/>
<dbReference type="GO" id="GO:0006826">
    <property type="term" value="P:iron ion transport"/>
    <property type="evidence" value="ECO:0007669"/>
    <property type="project" value="UniProtKB-ARBA"/>
</dbReference>
<feature type="transmembrane region" description="Helical" evidence="17">
    <location>
        <begin position="309"/>
        <end position="328"/>
    </location>
</feature>
<dbReference type="GO" id="GO:0015677">
    <property type="term" value="P:copper ion import"/>
    <property type="evidence" value="ECO:0007669"/>
    <property type="project" value="TreeGrafter"/>
</dbReference>
<evidence type="ECO:0000256" key="1">
    <source>
        <dbReference type="ARBA" id="ARBA00004651"/>
    </source>
</evidence>
<dbReference type="PROSITE" id="PS51384">
    <property type="entry name" value="FAD_FR"/>
    <property type="match status" value="1"/>
</dbReference>
<keyword evidence="12" id="KW-0406">Ion transport</keyword>
<comment type="similarity">
    <text evidence="2">Belongs to the ferric reductase (FRE) family.</text>
</comment>
<feature type="compositionally biased region" description="Basic and acidic residues" evidence="16">
    <location>
        <begin position="613"/>
        <end position="628"/>
    </location>
</feature>
<evidence type="ECO:0000256" key="6">
    <source>
        <dbReference type="ARBA" id="ARBA00022630"/>
    </source>
</evidence>
<dbReference type="InterPro" id="IPR017927">
    <property type="entry name" value="FAD-bd_FR_type"/>
</dbReference>
<dbReference type="GO" id="GO:0052851">
    <property type="term" value="F:ferric-chelate reductase (NADPH) activity"/>
    <property type="evidence" value="ECO:0007669"/>
    <property type="project" value="UniProtKB-EC"/>
</dbReference>
<feature type="signal peptide" evidence="18">
    <location>
        <begin position="1"/>
        <end position="18"/>
    </location>
</feature>
<evidence type="ECO:0000313" key="20">
    <source>
        <dbReference type="EMBL" id="CAH2351127.1"/>
    </source>
</evidence>
<evidence type="ECO:0000256" key="18">
    <source>
        <dbReference type="SAM" id="SignalP"/>
    </source>
</evidence>
<dbReference type="Pfam" id="PF01794">
    <property type="entry name" value="Ferric_reduct"/>
    <property type="match status" value="1"/>
</dbReference>
<evidence type="ECO:0000256" key="17">
    <source>
        <dbReference type="SAM" id="Phobius"/>
    </source>
</evidence>
<keyword evidence="6" id="KW-0285">Flavoprotein</keyword>
<keyword evidence="14" id="KW-0325">Glycoprotein</keyword>
<keyword evidence="7 17" id="KW-0812">Transmembrane</keyword>
<keyword evidence="4" id="KW-0813">Transport</keyword>
<keyword evidence="21" id="KW-1185">Reference proteome</keyword>
<keyword evidence="9" id="KW-0249">Electron transport</keyword>
<dbReference type="Gene3D" id="3.40.50.80">
    <property type="entry name" value="Nucleotide-binding domain of ferredoxin-NADP reductase (FNR) module"/>
    <property type="match status" value="1"/>
</dbReference>
<evidence type="ECO:0000259" key="19">
    <source>
        <dbReference type="PROSITE" id="PS51384"/>
    </source>
</evidence>
<evidence type="ECO:0000256" key="7">
    <source>
        <dbReference type="ARBA" id="ARBA00022692"/>
    </source>
</evidence>
<dbReference type="InterPro" id="IPR013112">
    <property type="entry name" value="FAD-bd_8"/>
</dbReference>
<name>A0A9P0QLY6_9ASCO</name>
<accession>A0A9P0QLY6</accession>
<dbReference type="InterPro" id="IPR039261">
    <property type="entry name" value="FNR_nucleotide-bd"/>
</dbReference>
<protein>
    <recommendedName>
        <fullName evidence="3">ferric-chelate reductase (NADPH)</fullName>
        <ecNumber evidence="3">1.16.1.9</ecNumber>
    </recommendedName>
</protein>
<gene>
    <name evidence="20" type="ORF">CLIB1423_03S00144</name>
</gene>
<evidence type="ECO:0000256" key="8">
    <source>
        <dbReference type="ARBA" id="ARBA00022827"/>
    </source>
</evidence>
<dbReference type="InterPro" id="IPR051410">
    <property type="entry name" value="Ferric/Cupric_Reductase"/>
</dbReference>
<dbReference type="CDD" id="cd13120">
    <property type="entry name" value="BF2867_like_N"/>
    <property type="match status" value="1"/>
</dbReference>
<evidence type="ECO:0000256" key="13">
    <source>
        <dbReference type="ARBA" id="ARBA00023136"/>
    </source>
</evidence>
<sequence length="718" mass="82278">MLFKYLLSFLLLSQVVVSHPKYSYHSDAAISYYGCNYLVRETASFCGEKFAGCTCHNSYAIATIAGCLNDGKAPDGSEKAYFAYCEKYNYGTITEEMYWAAYENYTKYAVYPYEIEDYNMSVPYEVPLKLNSTLIKYYKQSYYNDYGNLRDSLYYGSGMLGYWALVFLLSGIVHWTKVLFPAFVKKFVGPISNCWRKNVTLPALFKKDKAKDISCYKVFNFLAPSRIESIIIFGFCLVTTFCSAYGLHYFDEDVLYADREHAMLKYCSDRTGIIATILVPLLILLAGRNNFLQWITGINFATFITYHKWVARVTFIEVVIHAAVWTKIFKLDNEMSEYYALNLMVWGAVATVAGGLSWILSILYLRRNWYEIFLLVHIILAVFFVVGTWYHVIDLGYLEFLYASVAVWAFDRLVRVARLIHFGCPKAEVSLLANETLKVIVRRPKFWPAIPGGHAFVHFMRPSCFWQSHPFTFTVSPDSDENIVMYCKVKGGVTHGLYQYLNTYPGKTTQIRVSLEGPYGEPTPARAYDSAVFIAGGNGIPGVYSEVLDLAMRATVSSKKALKLHWIVKDYNSIFWFYDEILALSNTKVQCTIHITREKNHFDDDRISERNIDMHTSSDDSIPNEKKSQSPNFNSTDEVNANTISMFKKDLRHVSFLESRPSIENIVKAEIEESYGSVAFVTCGHPLMVDEVRYCCAHALYDSKGKRVDFFEQLQIWA</sequence>
<reference evidence="20" key="1">
    <citation type="submission" date="2022-03" db="EMBL/GenBank/DDBJ databases">
        <authorList>
            <person name="Legras J.-L."/>
            <person name="Devillers H."/>
            <person name="Grondin C."/>
        </authorList>
    </citation>
    <scope>NUCLEOTIDE SEQUENCE</scope>
    <source>
        <strain evidence="20">CLIB 1423</strain>
    </source>
</reference>
<keyword evidence="10 17" id="KW-1133">Transmembrane helix</keyword>
<dbReference type="Pfam" id="PF08030">
    <property type="entry name" value="NAD_binding_6"/>
    <property type="match status" value="1"/>
</dbReference>
<comment type="caution">
    <text evidence="20">The sequence shown here is derived from an EMBL/GenBank/DDBJ whole genome shotgun (WGS) entry which is preliminary data.</text>
</comment>
<dbReference type="OrthoDB" id="167398at2759"/>
<evidence type="ECO:0000256" key="5">
    <source>
        <dbReference type="ARBA" id="ARBA00022475"/>
    </source>
</evidence>
<evidence type="ECO:0000256" key="12">
    <source>
        <dbReference type="ARBA" id="ARBA00023065"/>
    </source>
</evidence>
<dbReference type="EC" id="1.16.1.9" evidence="3"/>
<feature type="chain" id="PRO_5040338766" description="ferric-chelate reductase (NADPH)" evidence="18">
    <location>
        <begin position="19"/>
        <end position="718"/>
    </location>
</feature>
<dbReference type="SFLD" id="SFLDG01168">
    <property type="entry name" value="Ferric_reductase_subgroup_(FRE"/>
    <property type="match status" value="1"/>
</dbReference>
<comment type="subcellular location">
    <subcellularLocation>
        <location evidence="1">Cell membrane</location>
        <topology evidence="1">Multi-pass membrane protein</topology>
    </subcellularLocation>
</comment>
<feature type="transmembrane region" description="Helical" evidence="17">
    <location>
        <begin position="270"/>
        <end position="288"/>
    </location>
</feature>
<comment type="catalytic activity">
    <reaction evidence="15">
        <text>2 a Fe(II)-siderophore + NADP(+) + H(+) = 2 a Fe(III)-siderophore + NADPH</text>
        <dbReference type="Rhea" id="RHEA:28795"/>
        <dbReference type="Rhea" id="RHEA-COMP:11342"/>
        <dbReference type="Rhea" id="RHEA-COMP:11344"/>
        <dbReference type="ChEBI" id="CHEBI:15378"/>
        <dbReference type="ChEBI" id="CHEBI:29033"/>
        <dbReference type="ChEBI" id="CHEBI:29034"/>
        <dbReference type="ChEBI" id="CHEBI:57783"/>
        <dbReference type="ChEBI" id="CHEBI:58349"/>
        <dbReference type="EC" id="1.16.1.9"/>
    </reaction>
</comment>
<dbReference type="InterPro" id="IPR013121">
    <property type="entry name" value="Fe_red_NAD-bd_6"/>
</dbReference>
<dbReference type="Proteomes" id="UP000837801">
    <property type="component" value="Unassembled WGS sequence"/>
</dbReference>
<keyword evidence="11" id="KW-0560">Oxidoreductase</keyword>
<dbReference type="InterPro" id="IPR013130">
    <property type="entry name" value="Fe3_Rdtase_TM_dom"/>
</dbReference>
<evidence type="ECO:0000256" key="2">
    <source>
        <dbReference type="ARBA" id="ARBA00006278"/>
    </source>
</evidence>
<dbReference type="SUPFAM" id="SSF52343">
    <property type="entry name" value="Ferredoxin reductase-like, C-terminal NADP-linked domain"/>
    <property type="match status" value="1"/>
</dbReference>
<dbReference type="SFLD" id="SFLDS00052">
    <property type="entry name" value="Ferric_Reductase_Domain"/>
    <property type="match status" value="1"/>
</dbReference>
<evidence type="ECO:0000256" key="16">
    <source>
        <dbReference type="SAM" id="MobiDB-lite"/>
    </source>
</evidence>
<organism evidence="20 21">
    <name type="scientific">[Candida] railenensis</name>
    <dbReference type="NCBI Taxonomy" id="45579"/>
    <lineage>
        <taxon>Eukaryota</taxon>
        <taxon>Fungi</taxon>
        <taxon>Dikarya</taxon>
        <taxon>Ascomycota</taxon>
        <taxon>Saccharomycotina</taxon>
        <taxon>Pichiomycetes</taxon>
        <taxon>Debaryomycetaceae</taxon>
        <taxon>Kurtzmaniella</taxon>
    </lineage>
</organism>
<keyword evidence="18" id="KW-0732">Signal</keyword>
<dbReference type="PANTHER" id="PTHR32361:SF9">
    <property type="entry name" value="FERRIC REDUCTASE TRANSMEMBRANE COMPONENT 3-RELATED"/>
    <property type="match status" value="1"/>
</dbReference>
<evidence type="ECO:0000256" key="10">
    <source>
        <dbReference type="ARBA" id="ARBA00022989"/>
    </source>
</evidence>
<dbReference type="EMBL" id="CAKXYY010000003">
    <property type="protein sequence ID" value="CAH2351127.1"/>
    <property type="molecule type" value="Genomic_DNA"/>
</dbReference>
<feature type="transmembrane region" description="Helical" evidence="17">
    <location>
        <begin position="230"/>
        <end position="250"/>
    </location>
</feature>
<dbReference type="GO" id="GO:0006879">
    <property type="term" value="P:intracellular iron ion homeostasis"/>
    <property type="evidence" value="ECO:0007669"/>
    <property type="project" value="TreeGrafter"/>
</dbReference>
<keyword evidence="13 17" id="KW-0472">Membrane</keyword>
<dbReference type="SUPFAM" id="SSF63380">
    <property type="entry name" value="Riboflavin synthase domain-like"/>
    <property type="match status" value="1"/>
</dbReference>
<evidence type="ECO:0000313" key="21">
    <source>
        <dbReference type="Proteomes" id="UP000837801"/>
    </source>
</evidence>
<keyword evidence="8" id="KW-0274">FAD</keyword>
<evidence type="ECO:0000256" key="3">
    <source>
        <dbReference type="ARBA" id="ARBA00012668"/>
    </source>
</evidence>
<evidence type="ECO:0000256" key="9">
    <source>
        <dbReference type="ARBA" id="ARBA00022982"/>
    </source>
</evidence>
<dbReference type="AlphaFoldDB" id="A0A9P0QLY6"/>
<feature type="transmembrane region" description="Helical" evidence="17">
    <location>
        <begin position="340"/>
        <end position="365"/>
    </location>
</feature>
<feature type="transmembrane region" description="Helical" evidence="17">
    <location>
        <begin position="153"/>
        <end position="176"/>
    </location>
</feature>
<dbReference type="Pfam" id="PF08022">
    <property type="entry name" value="FAD_binding_8"/>
    <property type="match status" value="1"/>
</dbReference>
<dbReference type="InterPro" id="IPR017938">
    <property type="entry name" value="Riboflavin_synthase-like_b-brl"/>
</dbReference>
<dbReference type="GO" id="GO:0005886">
    <property type="term" value="C:plasma membrane"/>
    <property type="evidence" value="ECO:0007669"/>
    <property type="project" value="UniProtKB-SubCell"/>
</dbReference>
<evidence type="ECO:0000256" key="14">
    <source>
        <dbReference type="ARBA" id="ARBA00023180"/>
    </source>
</evidence>